<accession>A0ABY6DGL2</accession>
<dbReference type="PANTHER" id="PTHR28152">
    <property type="entry name" value="HYDROXYACYL-THIOESTER DEHYDRATASE TYPE 2, MITOCHONDRIAL"/>
    <property type="match status" value="1"/>
</dbReference>
<dbReference type="InterPro" id="IPR052741">
    <property type="entry name" value="Mitochondrial_HTD2"/>
</dbReference>
<evidence type="ECO:0000313" key="3">
    <source>
        <dbReference type="EMBL" id="UXX84984.1"/>
    </source>
</evidence>
<sequence length="279" mass="31052">MTIQTGKLTDDVRAECEAAIGRTRVVADSMAPEPAAKMAVLMGCAAPDLALPPMWHWIYFNIGIAAEHQGRDLHEETGRFLPAAPFPRRMWAAGDVTVHEPLRIGMPAERRSKVTDVTFKEGKSGAMCFVTITHKISQDDALAIEEKQTVVYRDRGAPDPGLRGPGDPVPDGYMLHTESQLYFYSAVTHNGHRIHWDRDFCRVEEGYPDLVVHGPLMATRLCMQMHEGSYPYRFRFRAQAPVFLTTPVRYLPGEAGTPREGRIERSDGVTSMSGTLTTP</sequence>
<dbReference type="Gene3D" id="3.10.129.10">
    <property type="entry name" value="Hotdog Thioesterase"/>
    <property type="match status" value="2"/>
</dbReference>
<dbReference type="EMBL" id="CP106738">
    <property type="protein sequence ID" value="UXX84984.1"/>
    <property type="molecule type" value="Genomic_DNA"/>
</dbReference>
<protein>
    <submittedName>
        <fullName evidence="3">MaoC family dehydratase N-terminal domain-containing protein</fullName>
    </submittedName>
</protein>
<feature type="domain" description="FAS1-like dehydratase" evidence="2">
    <location>
        <begin position="83"/>
        <end position="142"/>
    </location>
</feature>
<dbReference type="InterPro" id="IPR029069">
    <property type="entry name" value="HotDog_dom_sf"/>
</dbReference>
<evidence type="ECO:0000256" key="1">
    <source>
        <dbReference type="SAM" id="MobiDB-lite"/>
    </source>
</evidence>
<gene>
    <name evidence="3" type="ORF">N7U68_10220</name>
</gene>
<evidence type="ECO:0000259" key="2">
    <source>
        <dbReference type="Pfam" id="PF13452"/>
    </source>
</evidence>
<organism evidence="3 4">
    <name type="scientific">Roseovarius pelagicus</name>
    <dbReference type="NCBI Taxonomy" id="2980108"/>
    <lineage>
        <taxon>Bacteria</taxon>
        <taxon>Pseudomonadati</taxon>
        <taxon>Pseudomonadota</taxon>
        <taxon>Alphaproteobacteria</taxon>
        <taxon>Rhodobacterales</taxon>
        <taxon>Roseobacteraceae</taxon>
        <taxon>Roseovarius</taxon>
    </lineage>
</organism>
<feature type="compositionally biased region" description="Polar residues" evidence="1">
    <location>
        <begin position="268"/>
        <end position="279"/>
    </location>
</feature>
<dbReference type="SUPFAM" id="SSF54637">
    <property type="entry name" value="Thioesterase/thiol ester dehydrase-isomerase"/>
    <property type="match status" value="2"/>
</dbReference>
<dbReference type="Pfam" id="PF13452">
    <property type="entry name" value="FAS1_DH_region"/>
    <property type="match status" value="1"/>
</dbReference>
<feature type="region of interest" description="Disordered" evidence="1">
    <location>
        <begin position="253"/>
        <end position="279"/>
    </location>
</feature>
<dbReference type="InterPro" id="IPR039569">
    <property type="entry name" value="FAS1-like_DH_region"/>
</dbReference>
<dbReference type="Proteomes" id="UP001064087">
    <property type="component" value="Chromosome"/>
</dbReference>
<feature type="compositionally biased region" description="Basic and acidic residues" evidence="1">
    <location>
        <begin position="257"/>
        <end position="267"/>
    </location>
</feature>
<evidence type="ECO:0000313" key="4">
    <source>
        <dbReference type="Proteomes" id="UP001064087"/>
    </source>
</evidence>
<dbReference type="RefSeq" id="WP_263049038.1">
    <property type="nucleotide sequence ID" value="NZ_CP106738.1"/>
</dbReference>
<reference evidence="3" key="1">
    <citation type="submission" date="2022-10" db="EMBL/GenBank/DDBJ databases">
        <title>Roseovarius pelagicus sp. nov., isolated from Arctic seawater.</title>
        <authorList>
            <person name="Hong Y.W."/>
            <person name="Hwang C.Y."/>
        </authorList>
    </citation>
    <scope>NUCLEOTIDE SEQUENCE</scope>
    <source>
        <strain evidence="3">HL-MP18</strain>
    </source>
</reference>
<name>A0ABY6DGL2_9RHOB</name>
<proteinExistence type="predicted"/>
<dbReference type="PANTHER" id="PTHR28152:SF1">
    <property type="entry name" value="HYDROXYACYL-THIOESTER DEHYDRATASE TYPE 2, MITOCHONDRIAL"/>
    <property type="match status" value="1"/>
</dbReference>
<keyword evidence="4" id="KW-1185">Reference proteome</keyword>